<dbReference type="OrthoDB" id="9803322at2"/>
<dbReference type="EMBL" id="MPRJ01000115">
    <property type="protein sequence ID" value="OOZ34232.1"/>
    <property type="molecule type" value="Genomic_DNA"/>
</dbReference>
<evidence type="ECO:0008006" key="7">
    <source>
        <dbReference type="Google" id="ProtNLM"/>
    </source>
</evidence>
<evidence type="ECO:0000259" key="4">
    <source>
        <dbReference type="Pfam" id="PF02880"/>
    </source>
</evidence>
<keyword evidence="6" id="KW-1185">Reference proteome</keyword>
<dbReference type="GO" id="GO:0004615">
    <property type="term" value="F:phosphomannomutase activity"/>
    <property type="evidence" value="ECO:0007669"/>
    <property type="project" value="TreeGrafter"/>
</dbReference>
<evidence type="ECO:0000256" key="2">
    <source>
        <dbReference type="ARBA" id="ARBA00022553"/>
    </source>
</evidence>
<evidence type="ECO:0000313" key="5">
    <source>
        <dbReference type="EMBL" id="OOZ34232.1"/>
    </source>
</evidence>
<dbReference type="PANTHER" id="PTHR42946">
    <property type="entry name" value="PHOSPHOHEXOSE MUTASE"/>
    <property type="match status" value="1"/>
</dbReference>
<dbReference type="Gene3D" id="3.40.120.10">
    <property type="entry name" value="Alpha-D-Glucose-1,6-Bisphosphate, subunit A, domain 3"/>
    <property type="match status" value="2"/>
</dbReference>
<dbReference type="InterPro" id="IPR016055">
    <property type="entry name" value="A-D-PHexomutase_a/b/a-I/II/III"/>
</dbReference>
<sequence>MPSVNKAGHETYVQRYCSLFPGNLLEACRVGVYEHSGVARDLLVEVLQALGAEVVRLLGRSEAFIPVDTEAIRSEDVELARLWVVEHKLDAVVSTDGDADGPLVSDENGVWLRGDIAGILTAQYLNARAVVTPVSSNTAVELCSAFDQVKRTRIGSPYVIAGMQQAMQDFSNGVVGYEANGGFLQATPITLFDHELSPLPTRDALIVIISVLAQSWEKDISVSELVATLPNRYTHSDRIKAFPNALSRKIIRQLSTGDPGDDAETFSRLFGDYFDDVISVDHTDGVRIAFKNNEIVLFAPPVMRQNYAAIPRLTVQSRLWKSAGYACLSWRDGKVST</sequence>
<dbReference type="InterPro" id="IPR005845">
    <property type="entry name" value="A-D-PHexomutase_a/b/a-II"/>
</dbReference>
<keyword evidence="2" id="KW-0597">Phosphoprotein</keyword>
<evidence type="ECO:0000256" key="1">
    <source>
        <dbReference type="ARBA" id="ARBA00001946"/>
    </source>
</evidence>
<dbReference type="GO" id="GO:0008966">
    <property type="term" value="F:phosphoglucosamine mutase activity"/>
    <property type="evidence" value="ECO:0007669"/>
    <property type="project" value="TreeGrafter"/>
</dbReference>
<evidence type="ECO:0000259" key="3">
    <source>
        <dbReference type="Pfam" id="PF02879"/>
    </source>
</evidence>
<comment type="cofactor">
    <cofactor evidence="1">
        <name>Mg(2+)</name>
        <dbReference type="ChEBI" id="CHEBI:18420"/>
    </cofactor>
</comment>
<comment type="caution">
    <text evidence="5">The sequence shown here is derived from an EMBL/GenBank/DDBJ whole genome shotgun (WGS) entry which is preliminary data.</text>
</comment>
<dbReference type="AlphaFoldDB" id="A0A1T2KN56"/>
<name>A0A1T2KN56_9GAMM</name>
<gene>
    <name evidence="5" type="ORF">BOW51_12265</name>
</gene>
<dbReference type="Proteomes" id="UP000190896">
    <property type="component" value="Unassembled WGS sequence"/>
</dbReference>
<protein>
    <recommendedName>
        <fullName evidence="7">Phosphomannomutase</fullName>
    </recommendedName>
</protein>
<dbReference type="GO" id="GO:0005829">
    <property type="term" value="C:cytosol"/>
    <property type="evidence" value="ECO:0007669"/>
    <property type="project" value="TreeGrafter"/>
</dbReference>
<evidence type="ECO:0000313" key="6">
    <source>
        <dbReference type="Proteomes" id="UP000190896"/>
    </source>
</evidence>
<dbReference type="GO" id="GO:0005975">
    <property type="term" value="P:carbohydrate metabolic process"/>
    <property type="evidence" value="ECO:0007669"/>
    <property type="project" value="InterPro"/>
</dbReference>
<dbReference type="InterPro" id="IPR005846">
    <property type="entry name" value="A-D-PHexomutase_a/b/a-III"/>
</dbReference>
<dbReference type="GO" id="GO:0009252">
    <property type="term" value="P:peptidoglycan biosynthetic process"/>
    <property type="evidence" value="ECO:0007669"/>
    <property type="project" value="TreeGrafter"/>
</dbReference>
<dbReference type="RefSeq" id="WP_078488288.1">
    <property type="nucleotide sequence ID" value="NZ_MPRJ01000115.1"/>
</dbReference>
<dbReference type="Gene3D" id="3.30.310.50">
    <property type="entry name" value="Alpha-D-phosphohexomutase, C-terminal domain"/>
    <property type="match status" value="1"/>
</dbReference>
<proteinExistence type="predicted"/>
<dbReference type="Pfam" id="PF02879">
    <property type="entry name" value="PGM_PMM_II"/>
    <property type="match status" value="1"/>
</dbReference>
<dbReference type="GO" id="GO:0006048">
    <property type="term" value="P:UDP-N-acetylglucosamine biosynthetic process"/>
    <property type="evidence" value="ECO:0007669"/>
    <property type="project" value="TreeGrafter"/>
</dbReference>
<feature type="domain" description="Alpha-D-phosphohexomutase alpha/beta/alpha" evidence="3">
    <location>
        <begin position="11"/>
        <end position="109"/>
    </location>
</feature>
<feature type="domain" description="Alpha-D-phosphohexomutase alpha/beta/alpha" evidence="4">
    <location>
        <begin position="114"/>
        <end position="233"/>
    </location>
</feature>
<dbReference type="PANTHER" id="PTHR42946:SF1">
    <property type="entry name" value="PHOSPHOGLUCOMUTASE (ALPHA-D-GLUCOSE-1,6-BISPHOSPHATE-DEPENDENT)"/>
    <property type="match status" value="1"/>
</dbReference>
<organism evidence="5 6">
    <name type="scientific">Solemya velesiana gill symbiont</name>
    <dbReference type="NCBI Taxonomy" id="1918948"/>
    <lineage>
        <taxon>Bacteria</taxon>
        <taxon>Pseudomonadati</taxon>
        <taxon>Pseudomonadota</taxon>
        <taxon>Gammaproteobacteria</taxon>
        <taxon>sulfur-oxidizing symbionts</taxon>
    </lineage>
</organism>
<dbReference type="SUPFAM" id="SSF53738">
    <property type="entry name" value="Phosphoglucomutase, first 3 domains"/>
    <property type="match status" value="2"/>
</dbReference>
<dbReference type="InterPro" id="IPR050060">
    <property type="entry name" value="Phosphoglucosamine_mutase"/>
</dbReference>
<dbReference type="Pfam" id="PF02880">
    <property type="entry name" value="PGM_PMM_III"/>
    <property type="match status" value="1"/>
</dbReference>
<reference evidence="5 6" key="1">
    <citation type="submission" date="2016-11" db="EMBL/GenBank/DDBJ databases">
        <title>Mixed transmission modes and dynamic genome evolution in an obligate animal-bacterial symbiosis.</title>
        <authorList>
            <person name="Russell S.L."/>
            <person name="Corbett-Detig R.B."/>
            <person name="Cavanaugh C.M."/>
        </authorList>
    </citation>
    <scope>NUCLEOTIDE SEQUENCE [LARGE SCALE GENOMIC DNA]</scope>
    <source>
        <strain evidence="5">Se-Cadez</strain>
    </source>
</reference>
<accession>A0A1T2KN56</accession>